<protein>
    <submittedName>
        <fullName evidence="1">Uncharacterized protein</fullName>
    </submittedName>
</protein>
<dbReference type="Proteomes" id="UP000681722">
    <property type="component" value="Unassembled WGS sequence"/>
</dbReference>
<name>A0A815J9Q5_9BILA</name>
<comment type="caution">
    <text evidence="1">The sequence shown here is derived from an EMBL/GenBank/DDBJ whole genome shotgun (WGS) entry which is preliminary data.</text>
</comment>
<sequence length="23" mass="2472">MFGSGMLNKLQYVTCGAKIIALL</sequence>
<proteinExistence type="predicted"/>
<dbReference type="Proteomes" id="UP000663829">
    <property type="component" value="Unassembled WGS sequence"/>
</dbReference>
<evidence type="ECO:0000313" key="1">
    <source>
        <dbReference type="EMBL" id="CAF1379139.1"/>
    </source>
</evidence>
<dbReference type="EMBL" id="CAJNOQ010016349">
    <property type="protein sequence ID" value="CAF1379139.1"/>
    <property type="molecule type" value="Genomic_DNA"/>
</dbReference>
<gene>
    <name evidence="1" type="ORF">GPM918_LOCUS32243</name>
    <name evidence="2" type="ORF">SRO942_LOCUS32907</name>
</gene>
<dbReference type="EMBL" id="CAJOBC010080400">
    <property type="protein sequence ID" value="CAF4272496.1"/>
    <property type="molecule type" value="Genomic_DNA"/>
</dbReference>
<dbReference type="AlphaFoldDB" id="A0A815J9Q5"/>
<organism evidence="1 3">
    <name type="scientific">Didymodactylos carnosus</name>
    <dbReference type="NCBI Taxonomy" id="1234261"/>
    <lineage>
        <taxon>Eukaryota</taxon>
        <taxon>Metazoa</taxon>
        <taxon>Spiralia</taxon>
        <taxon>Gnathifera</taxon>
        <taxon>Rotifera</taxon>
        <taxon>Eurotatoria</taxon>
        <taxon>Bdelloidea</taxon>
        <taxon>Philodinida</taxon>
        <taxon>Philodinidae</taxon>
        <taxon>Didymodactylos</taxon>
    </lineage>
</organism>
<reference evidence="1" key="1">
    <citation type="submission" date="2021-02" db="EMBL/GenBank/DDBJ databases">
        <authorList>
            <person name="Nowell W R."/>
        </authorList>
    </citation>
    <scope>NUCLEOTIDE SEQUENCE</scope>
</reference>
<evidence type="ECO:0000313" key="2">
    <source>
        <dbReference type="EMBL" id="CAF4272496.1"/>
    </source>
</evidence>
<feature type="non-terminal residue" evidence="1">
    <location>
        <position position="23"/>
    </location>
</feature>
<keyword evidence="3" id="KW-1185">Reference proteome</keyword>
<accession>A0A815J9Q5</accession>
<evidence type="ECO:0000313" key="3">
    <source>
        <dbReference type="Proteomes" id="UP000663829"/>
    </source>
</evidence>